<accession>A0AAE1RT65</accession>
<evidence type="ECO:0000313" key="2">
    <source>
        <dbReference type="Proteomes" id="UP001291623"/>
    </source>
</evidence>
<dbReference type="PANTHER" id="PTHR48161">
    <property type="entry name" value="BNACNNG12870D PROTEIN"/>
    <property type="match status" value="1"/>
</dbReference>
<dbReference type="EMBL" id="JAVYJV010000013">
    <property type="protein sequence ID" value="KAK4356586.1"/>
    <property type="molecule type" value="Genomic_DNA"/>
</dbReference>
<protein>
    <submittedName>
        <fullName evidence="1">Uncharacterized protein</fullName>
    </submittedName>
</protein>
<gene>
    <name evidence="1" type="ORF">RND71_025557</name>
</gene>
<name>A0AAE1RT65_9SOLA</name>
<keyword evidence="2" id="KW-1185">Reference proteome</keyword>
<dbReference type="Proteomes" id="UP001291623">
    <property type="component" value="Unassembled WGS sequence"/>
</dbReference>
<dbReference type="PANTHER" id="PTHR48161:SF1">
    <property type="entry name" value="(RAPE) HYPOTHETICAL PROTEIN"/>
    <property type="match status" value="1"/>
</dbReference>
<organism evidence="1 2">
    <name type="scientific">Anisodus tanguticus</name>
    <dbReference type="NCBI Taxonomy" id="243964"/>
    <lineage>
        <taxon>Eukaryota</taxon>
        <taxon>Viridiplantae</taxon>
        <taxon>Streptophyta</taxon>
        <taxon>Embryophyta</taxon>
        <taxon>Tracheophyta</taxon>
        <taxon>Spermatophyta</taxon>
        <taxon>Magnoliopsida</taxon>
        <taxon>eudicotyledons</taxon>
        <taxon>Gunneridae</taxon>
        <taxon>Pentapetalae</taxon>
        <taxon>asterids</taxon>
        <taxon>lamiids</taxon>
        <taxon>Solanales</taxon>
        <taxon>Solanaceae</taxon>
        <taxon>Solanoideae</taxon>
        <taxon>Hyoscyameae</taxon>
        <taxon>Anisodus</taxon>
    </lineage>
</organism>
<proteinExistence type="predicted"/>
<evidence type="ECO:0000313" key="1">
    <source>
        <dbReference type="EMBL" id="KAK4356586.1"/>
    </source>
</evidence>
<sequence>MGVMDLEVRVALAIKKLARKQVRQASDNTSKLTHVRSNFRFIGGIRVVRGGLPDAAERRTGSRFPTGRGTGDGHLKAHHDLHATPARPGKATRLGVRGSIVPAILRHMLSQNRSCYDAPFLRESLFWDRQDILVWENWLKRGMNAPPSVVIALGSYNSSLLTIRKCFVALRA</sequence>
<dbReference type="AlphaFoldDB" id="A0AAE1RT65"/>
<comment type="caution">
    <text evidence="1">The sequence shown here is derived from an EMBL/GenBank/DDBJ whole genome shotgun (WGS) entry which is preliminary data.</text>
</comment>
<reference evidence="1" key="1">
    <citation type="submission" date="2023-12" db="EMBL/GenBank/DDBJ databases">
        <title>Genome assembly of Anisodus tanguticus.</title>
        <authorList>
            <person name="Wang Y.-J."/>
        </authorList>
    </citation>
    <scope>NUCLEOTIDE SEQUENCE</scope>
    <source>
        <strain evidence="1">KB-2021</strain>
        <tissue evidence="1">Leaf</tissue>
    </source>
</reference>